<gene>
    <name evidence="1" type="ORF">BDN72DRAFT_848466</name>
</gene>
<evidence type="ECO:0000313" key="1">
    <source>
        <dbReference type="EMBL" id="TFK62621.1"/>
    </source>
</evidence>
<dbReference type="EMBL" id="ML208570">
    <property type="protein sequence ID" value="TFK62621.1"/>
    <property type="molecule type" value="Genomic_DNA"/>
</dbReference>
<keyword evidence="2" id="KW-1185">Reference proteome</keyword>
<dbReference type="Proteomes" id="UP000308600">
    <property type="component" value="Unassembled WGS sequence"/>
</dbReference>
<evidence type="ECO:0000313" key="2">
    <source>
        <dbReference type="Proteomes" id="UP000308600"/>
    </source>
</evidence>
<sequence length="134" mass="14650">MGNWNWIDIISLVLTILVCLAIGLGVIVVVKGIHTMGNAAQESLKSKGYTVTGHGVAVKTTGHQNREDYVSATQRQIVRAIGAATFGKSVNPMDRPEDHPETAVHVGVSAEKEEGTREHRFSFKRHHSQDASRH</sequence>
<reference evidence="1 2" key="1">
    <citation type="journal article" date="2019" name="Nat. Ecol. Evol.">
        <title>Megaphylogeny resolves global patterns of mushroom evolution.</title>
        <authorList>
            <person name="Varga T."/>
            <person name="Krizsan K."/>
            <person name="Foldi C."/>
            <person name="Dima B."/>
            <person name="Sanchez-Garcia M."/>
            <person name="Sanchez-Ramirez S."/>
            <person name="Szollosi G.J."/>
            <person name="Szarkandi J.G."/>
            <person name="Papp V."/>
            <person name="Albert L."/>
            <person name="Andreopoulos W."/>
            <person name="Angelini C."/>
            <person name="Antonin V."/>
            <person name="Barry K.W."/>
            <person name="Bougher N.L."/>
            <person name="Buchanan P."/>
            <person name="Buyck B."/>
            <person name="Bense V."/>
            <person name="Catcheside P."/>
            <person name="Chovatia M."/>
            <person name="Cooper J."/>
            <person name="Damon W."/>
            <person name="Desjardin D."/>
            <person name="Finy P."/>
            <person name="Geml J."/>
            <person name="Haridas S."/>
            <person name="Hughes K."/>
            <person name="Justo A."/>
            <person name="Karasinski D."/>
            <person name="Kautmanova I."/>
            <person name="Kiss B."/>
            <person name="Kocsube S."/>
            <person name="Kotiranta H."/>
            <person name="LaButti K.M."/>
            <person name="Lechner B.E."/>
            <person name="Liimatainen K."/>
            <person name="Lipzen A."/>
            <person name="Lukacs Z."/>
            <person name="Mihaltcheva S."/>
            <person name="Morgado L.N."/>
            <person name="Niskanen T."/>
            <person name="Noordeloos M.E."/>
            <person name="Ohm R.A."/>
            <person name="Ortiz-Santana B."/>
            <person name="Ovrebo C."/>
            <person name="Racz N."/>
            <person name="Riley R."/>
            <person name="Savchenko A."/>
            <person name="Shiryaev A."/>
            <person name="Soop K."/>
            <person name="Spirin V."/>
            <person name="Szebenyi C."/>
            <person name="Tomsovsky M."/>
            <person name="Tulloss R.E."/>
            <person name="Uehling J."/>
            <person name="Grigoriev I.V."/>
            <person name="Vagvolgyi C."/>
            <person name="Papp T."/>
            <person name="Martin F.M."/>
            <person name="Miettinen O."/>
            <person name="Hibbett D.S."/>
            <person name="Nagy L.G."/>
        </authorList>
    </citation>
    <scope>NUCLEOTIDE SEQUENCE [LARGE SCALE GENOMIC DNA]</scope>
    <source>
        <strain evidence="1 2">NL-1719</strain>
    </source>
</reference>
<protein>
    <submittedName>
        <fullName evidence="1">Uncharacterized protein</fullName>
    </submittedName>
</protein>
<organism evidence="1 2">
    <name type="scientific">Pluteus cervinus</name>
    <dbReference type="NCBI Taxonomy" id="181527"/>
    <lineage>
        <taxon>Eukaryota</taxon>
        <taxon>Fungi</taxon>
        <taxon>Dikarya</taxon>
        <taxon>Basidiomycota</taxon>
        <taxon>Agaricomycotina</taxon>
        <taxon>Agaricomycetes</taxon>
        <taxon>Agaricomycetidae</taxon>
        <taxon>Agaricales</taxon>
        <taxon>Pluteineae</taxon>
        <taxon>Pluteaceae</taxon>
        <taxon>Pluteus</taxon>
    </lineage>
</organism>
<name>A0ACD3AAR1_9AGAR</name>
<proteinExistence type="predicted"/>
<accession>A0ACD3AAR1</accession>